<dbReference type="RefSeq" id="WP_173083458.1">
    <property type="nucleotide sequence ID" value="NZ_BLTE01000007.1"/>
</dbReference>
<feature type="transmembrane region" description="Helical" evidence="1">
    <location>
        <begin position="116"/>
        <end position="134"/>
    </location>
</feature>
<dbReference type="Pfam" id="PF01757">
    <property type="entry name" value="Acyl_transf_3"/>
    <property type="match status" value="1"/>
</dbReference>
<feature type="transmembrane region" description="Helical" evidence="1">
    <location>
        <begin position="227"/>
        <end position="246"/>
    </location>
</feature>
<dbReference type="GO" id="GO:0016747">
    <property type="term" value="F:acyltransferase activity, transferring groups other than amino-acyl groups"/>
    <property type="evidence" value="ECO:0007669"/>
    <property type="project" value="InterPro"/>
</dbReference>
<accession>A0A6V8LSG6</accession>
<evidence type="ECO:0000256" key="1">
    <source>
        <dbReference type="SAM" id="Phobius"/>
    </source>
</evidence>
<sequence>MSGPSSTSAPQNVAIHVLRSLAILLIVNSHMTPLYPDGRFAVGGHLGNSIFFFASGFGLLLSYINRPLAPIDWYRRRFLRLFVPAILFFIIANPANPQKLLYDIWQNMIPHSLEQSTRFLPNLIVLYLLFPLVVGRNSFRLALLAIALIAPAALVLGSNNYSLATNPSSDILYCFNALCMFLFGIIAGQHYSSSRNEGKSIPWLTIFITSMTLHTAIVHFIPSVRMINFYVNISTMTSLFFVAGRINDMSIFTRNAKFFAYIASLSLAVYILHFELIKPTLQYIGKSFATVPLFMAASIIVAIPATLLSKKFMHISRI</sequence>
<keyword evidence="1" id="KW-0812">Transmembrane</keyword>
<evidence type="ECO:0000313" key="4">
    <source>
        <dbReference type="Proteomes" id="UP000494245"/>
    </source>
</evidence>
<proteinExistence type="predicted"/>
<reference evidence="3 4" key="1">
    <citation type="submission" date="2020-04" db="EMBL/GenBank/DDBJ databases">
        <authorList>
            <consortium name="Desulfovibrio sp. FSS-1 genome sequencing consortium"/>
            <person name="Shimoshige H."/>
            <person name="Kobayashi H."/>
            <person name="Maekawa T."/>
        </authorList>
    </citation>
    <scope>NUCLEOTIDE SEQUENCE [LARGE SCALE GENOMIC DNA]</scope>
    <source>
        <strain evidence="3 4">SIID29052-01</strain>
    </source>
</reference>
<name>A0A6V8LSG6_9BACT</name>
<feature type="transmembrane region" description="Helical" evidence="1">
    <location>
        <begin position="258"/>
        <end position="277"/>
    </location>
</feature>
<organism evidence="3 4">
    <name type="scientific">Fundidesulfovibrio magnetotacticus</name>
    <dbReference type="NCBI Taxonomy" id="2730080"/>
    <lineage>
        <taxon>Bacteria</taxon>
        <taxon>Pseudomonadati</taxon>
        <taxon>Thermodesulfobacteriota</taxon>
        <taxon>Desulfovibrionia</taxon>
        <taxon>Desulfovibrionales</taxon>
        <taxon>Desulfovibrionaceae</taxon>
        <taxon>Fundidesulfovibrio</taxon>
    </lineage>
</organism>
<dbReference type="Proteomes" id="UP000494245">
    <property type="component" value="Unassembled WGS sequence"/>
</dbReference>
<dbReference type="AlphaFoldDB" id="A0A6V8LSG6"/>
<feature type="transmembrane region" description="Helical" evidence="1">
    <location>
        <begin position="141"/>
        <end position="158"/>
    </location>
</feature>
<gene>
    <name evidence="3" type="ORF">NNJEOMEG_01748</name>
</gene>
<evidence type="ECO:0000259" key="2">
    <source>
        <dbReference type="Pfam" id="PF01757"/>
    </source>
</evidence>
<comment type="caution">
    <text evidence="3">The sequence shown here is derived from an EMBL/GenBank/DDBJ whole genome shotgun (WGS) entry which is preliminary data.</text>
</comment>
<reference evidence="3 4" key="2">
    <citation type="submission" date="2020-05" db="EMBL/GenBank/DDBJ databases">
        <title>Draft genome sequence of Desulfovibrio sp. strainFSS-1.</title>
        <authorList>
            <person name="Shimoshige H."/>
            <person name="Kobayashi H."/>
            <person name="Maekawa T."/>
        </authorList>
    </citation>
    <scope>NUCLEOTIDE SEQUENCE [LARGE SCALE GENOMIC DNA]</scope>
    <source>
        <strain evidence="3 4">SIID29052-01</strain>
    </source>
</reference>
<dbReference type="InterPro" id="IPR002656">
    <property type="entry name" value="Acyl_transf_3_dom"/>
</dbReference>
<feature type="transmembrane region" description="Helical" evidence="1">
    <location>
        <begin position="49"/>
        <end position="66"/>
    </location>
</feature>
<keyword evidence="1" id="KW-0472">Membrane</keyword>
<feature type="transmembrane region" description="Helical" evidence="1">
    <location>
        <begin position="289"/>
        <end position="308"/>
    </location>
</feature>
<keyword evidence="1" id="KW-1133">Transmembrane helix</keyword>
<feature type="transmembrane region" description="Helical" evidence="1">
    <location>
        <begin position="78"/>
        <end position="96"/>
    </location>
</feature>
<dbReference type="EMBL" id="BLTE01000007">
    <property type="protein sequence ID" value="GFK93910.1"/>
    <property type="molecule type" value="Genomic_DNA"/>
</dbReference>
<feature type="domain" description="Acyltransferase 3" evidence="2">
    <location>
        <begin position="13"/>
        <end position="304"/>
    </location>
</feature>
<feature type="transmembrane region" description="Helical" evidence="1">
    <location>
        <begin position="170"/>
        <end position="188"/>
    </location>
</feature>
<protein>
    <recommendedName>
        <fullName evidence="2">Acyltransferase 3 domain-containing protein</fullName>
    </recommendedName>
</protein>
<keyword evidence="4" id="KW-1185">Reference proteome</keyword>
<evidence type="ECO:0000313" key="3">
    <source>
        <dbReference type="EMBL" id="GFK93910.1"/>
    </source>
</evidence>
<feature type="transmembrane region" description="Helical" evidence="1">
    <location>
        <begin position="200"/>
        <end position="221"/>
    </location>
</feature>